<evidence type="ECO:0000259" key="2">
    <source>
        <dbReference type="PROSITE" id="PS50157"/>
    </source>
</evidence>
<feature type="compositionally biased region" description="Polar residues" evidence="1">
    <location>
        <begin position="25"/>
        <end position="35"/>
    </location>
</feature>
<evidence type="ECO:0000256" key="1">
    <source>
        <dbReference type="SAM" id="MobiDB-lite"/>
    </source>
</evidence>
<dbReference type="AlphaFoldDB" id="A0ABD5YJF0"/>
<feature type="compositionally biased region" description="Basic and acidic residues" evidence="1">
    <location>
        <begin position="36"/>
        <end position="52"/>
    </location>
</feature>
<organism evidence="3 4">
    <name type="scientific">Halorubrum yunnanense</name>
    <dbReference type="NCBI Taxonomy" id="1526162"/>
    <lineage>
        <taxon>Archaea</taxon>
        <taxon>Methanobacteriati</taxon>
        <taxon>Methanobacteriota</taxon>
        <taxon>Stenosarchaea group</taxon>
        <taxon>Halobacteria</taxon>
        <taxon>Halobacteriales</taxon>
        <taxon>Haloferacaceae</taxon>
        <taxon>Halorubrum</taxon>
    </lineage>
</organism>
<reference evidence="3 4" key="1">
    <citation type="journal article" date="2019" name="Int. J. Syst. Evol. Microbiol.">
        <title>The Global Catalogue of Microorganisms (GCM) 10K type strain sequencing project: providing services to taxonomists for standard genome sequencing and annotation.</title>
        <authorList>
            <consortium name="The Broad Institute Genomics Platform"/>
            <consortium name="The Broad Institute Genome Sequencing Center for Infectious Disease"/>
            <person name="Wu L."/>
            <person name="Ma J."/>
        </authorList>
    </citation>
    <scope>NUCLEOTIDE SEQUENCE [LARGE SCALE GENOMIC DNA]</scope>
    <source>
        <strain evidence="3 4">Q85</strain>
    </source>
</reference>
<proteinExistence type="predicted"/>
<evidence type="ECO:0000313" key="3">
    <source>
        <dbReference type="EMBL" id="MFC7187718.1"/>
    </source>
</evidence>
<dbReference type="EMBL" id="JBHSZZ010000056">
    <property type="protein sequence ID" value="MFC7187718.1"/>
    <property type="molecule type" value="Genomic_DNA"/>
</dbReference>
<keyword evidence="4" id="KW-1185">Reference proteome</keyword>
<feature type="region of interest" description="Disordered" evidence="1">
    <location>
        <begin position="24"/>
        <end position="52"/>
    </location>
</feature>
<dbReference type="PROSITE" id="PS50157">
    <property type="entry name" value="ZINC_FINGER_C2H2_2"/>
    <property type="match status" value="1"/>
</dbReference>
<dbReference type="InterPro" id="IPR058450">
    <property type="entry name" value="DUF8137"/>
</dbReference>
<dbReference type="Proteomes" id="UP001596390">
    <property type="component" value="Unassembled WGS sequence"/>
</dbReference>
<dbReference type="Pfam" id="PF26458">
    <property type="entry name" value="DUF8137"/>
    <property type="match status" value="1"/>
</dbReference>
<sequence>MSHECDDCGEEFETLSRLRLHDCSTDTSFESSSPTHPDERKQEDVEEHSNEERIGKLDDLLATVRDGDSTALHQAMATYETRLASAHESGRSDNYRNISRAYREELITVLDDATQTEGFSFLAEFLNAYHPETTDDLPHVTTILQNVSSRYTIRTRLSDGVEAVPVPILEFFSSILDQLEEDGYDFVREALHPYGWGVGHPDHSVADDIFEHASSSLPLVNAMLEHAFYADQHSAVELLEKLVNDESVRQTLPYRSGEISGTRYLLDAPAGAVSDFEPTIPRYWEWQEELDYEFELDDDLEQRIRQLVAEHGIDDDLPSDWGVADLTL</sequence>
<name>A0ABD5YJF0_9EURY</name>
<comment type="caution">
    <text evidence="3">The sequence shown here is derived from an EMBL/GenBank/DDBJ whole genome shotgun (WGS) entry which is preliminary data.</text>
</comment>
<protein>
    <recommendedName>
        <fullName evidence="2">C2H2-type domain-containing protein</fullName>
    </recommendedName>
</protein>
<evidence type="ECO:0000313" key="4">
    <source>
        <dbReference type="Proteomes" id="UP001596390"/>
    </source>
</evidence>
<dbReference type="InterPro" id="IPR013087">
    <property type="entry name" value="Znf_C2H2_type"/>
</dbReference>
<accession>A0ABD5YJF0</accession>
<gene>
    <name evidence="3" type="ORF">ACFQMK_12675</name>
</gene>
<feature type="domain" description="C2H2-type" evidence="2">
    <location>
        <begin position="3"/>
        <end position="41"/>
    </location>
</feature>
<dbReference type="RefSeq" id="WP_267665190.1">
    <property type="nucleotide sequence ID" value="NZ_JAODIX010000056.1"/>
</dbReference>